<dbReference type="GO" id="GO:0006275">
    <property type="term" value="P:regulation of DNA replication"/>
    <property type="evidence" value="ECO:0007669"/>
    <property type="project" value="InterPro"/>
</dbReference>
<dbReference type="EMBL" id="LR796336">
    <property type="protein sequence ID" value="CAB4137674.1"/>
    <property type="molecule type" value="Genomic_DNA"/>
</dbReference>
<evidence type="ECO:0000313" key="2">
    <source>
        <dbReference type="EMBL" id="CAB4137674.1"/>
    </source>
</evidence>
<protein>
    <submittedName>
        <fullName evidence="2">Chromosomal replication initiator, DnaA C-terminal</fullName>
    </submittedName>
</protein>
<reference evidence="2" key="1">
    <citation type="submission" date="2020-04" db="EMBL/GenBank/DDBJ databases">
        <authorList>
            <person name="Chiriac C."/>
            <person name="Salcher M."/>
            <person name="Ghai R."/>
            <person name="Kavagutti S V."/>
        </authorList>
    </citation>
    <scope>NUCLEOTIDE SEQUENCE</scope>
</reference>
<gene>
    <name evidence="2" type="ORF">UFOVP319_55</name>
</gene>
<accession>A0A6J5LT00</accession>
<dbReference type="GO" id="GO:0005524">
    <property type="term" value="F:ATP binding"/>
    <property type="evidence" value="ECO:0007669"/>
    <property type="project" value="InterPro"/>
</dbReference>
<dbReference type="InterPro" id="IPR013159">
    <property type="entry name" value="DnaA_C"/>
</dbReference>
<dbReference type="SMART" id="SM00760">
    <property type="entry name" value="Bac_DnaA_C"/>
    <property type="match status" value="1"/>
</dbReference>
<organism evidence="2">
    <name type="scientific">uncultured Caudovirales phage</name>
    <dbReference type="NCBI Taxonomy" id="2100421"/>
    <lineage>
        <taxon>Viruses</taxon>
        <taxon>Duplodnaviria</taxon>
        <taxon>Heunggongvirae</taxon>
        <taxon>Uroviricota</taxon>
        <taxon>Caudoviricetes</taxon>
        <taxon>Peduoviridae</taxon>
        <taxon>Maltschvirus</taxon>
        <taxon>Maltschvirus maltsch</taxon>
    </lineage>
</organism>
<dbReference type="PANTHER" id="PTHR30050">
    <property type="entry name" value="CHROMOSOMAL REPLICATION INITIATOR PROTEIN DNAA"/>
    <property type="match status" value="1"/>
</dbReference>
<dbReference type="InterPro" id="IPR010921">
    <property type="entry name" value="Trp_repressor/repl_initiator"/>
</dbReference>
<dbReference type="GO" id="GO:0003688">
    <property type="term" value="F:DNA replication origin binding"/>
    <property type="evidence" value="ECO:0007669"/>
    <property type="project" value="TreeGrafter"/>
</dbReference>
<sequence length="92" mass="10690">MIRVADIQRAVCEHYALDRDTLLSGNRTRKIAEPRQVGMYLAREHTRLSHRQIATLFKRADHSTVCHAHQKVARNWQAFSQDVEAIRQRLAA</sequence>
<dbReference type="Gene3D" id="1.10.1750.10">
    <property type="match status" value="1"/>
</dbReference>
<feature type="domain" description="Chromosomal replication initiator DnaA C-terminal" evidence="1">
    <location>
        <begin position="3"/>
        <end position="72"/>
    </location>
</feature>
<dbReference type="GO" id="GO:0005886">
    <property type="term" value="C:plasma membrane"/>
    <property type="evidence" value="ECO:0007669"/>
    <property type="project" value="TreeGrafter"/>
</dbReference>
<proteinExistence type="predicted"/>
<dbReference type="SUPFAM" id="SSF48295">
    <property type="entry name" value="TrpR-like"/>
    <property type="match status" value="1"/>
</dbReference>
<dbReference type="Pfam" id="PF08299">
    <property type="entry name" value="Bac_DnaA_C"/>
    <property type="match status" value="1"/>
</dbReference>
<name>A0A6J5LT00_9CAUD</name>
<dbReference type="GO" id="GO:0006270">
    <property type="term" value="P:DNA replication initiation"/>
    <property type="evidence" value="ECO:0007669"/>
    <property type="project" value="InterPro"/>
</dbReference>
<dbReference type="PANTHER" id="PTHR30050:SF5">
    <property type="entry name" value="DNAA REGULATORY INACTIVATOR HDA"/>
    <property type="match status" value="1"/>
</dbReference>
<dbReference type="CDD" id="cd06571">
    <property type="entry name" value="Bac_DnaA_C"/>
    <property type="match status" value="1"/>
</dbReference>
<evidence type="ECO:0000259" key="1">
    <source>
        <dbReference type="SMART" id="SM00760"/>
    </source>
</evidence>